<proteinExistence type="predicted"/>
<protein>
    <submittedName>
        <fullName evidence="1">Cysteate synthase</fullName>
    </submittedName>
</protein>
<name>A0A9D5KAW9_UNCW3</name>
<dbReference type="AlphaFoldDB" id="A0A9D5KAW9"/>
<sequence>MVFKPTNYTLKCVLCGKEYHEDHHRLSCDEDHIPAFLRACYEKSQLQLRKDAQGMFRFGDWLPLRKPIANTGYPIAYKSDGLAQKLGLKELWITFSGYWPERGADMRTCTFKELEAPPVLSR</sequence>
<organism evidence="1 2">
    <name type="scientific">candidate division WOR-3 bacterium</name>
    <dbReference type="NCBI Taxonomy" id="2052148"/>
    <lineage>
        <taxon>Bacteria</taxon>
        <taxon>Bacteria division WOR-3</taxon>
    </lineage>
</organism>
<comment type="caution">
    <text evidence="1">The sequence shown here is derived from an EMBL/GenBank/DDBJ whole genome shotgun (WGS) entry which is preliminary data.</text>
</comment>
<dbReference type="Proteomes" id="UP000630660">
    <property type="component" value="Unassembled WGS sequence"/>
</dbReference>
<accession>A0A9D5KAW9</accession>
<evidence type="ECO:0000313" key="2">
    <source>
        <dbReference type="Proteomes" id="UP000630660"/>
    </source>
</evidence>
<dbReference type="EMBL" id="WJKJ01000216">
    <property type="protein sequence ID" value="MBD3364849.1"/>
    <property type="molecule type" value="Genomic_DNA"/>
</dbReference>
<evidence type="ECO:0000313" key="1">
    <source>
        <dbReference type="EMBL" id="MBD3364849.1"/>
    </source>
</evidence>
<reference evidence="1" key="1">
    <citation type="submission" date="2019-11" db="EMBL/GenBank/DDBJ databases">
        <title>Microbial mats filling the niche in hypersaline microbial mats.</title>
        <authorList>
            <person name="Wong H.L."/>
            <person name="Macleod F.I."/>
            <person name="White R.A. III"/>
            <person name="Burns B.P."/>
        </authorList>
    </citation>
    <scope>NUCLEOTIDE SEQUENCE</scope>
    <source>
        <strain evidence="1">Bin_327</strain>
    </source>
</reference>
<gene>
    <name evidence="1" type="ORF">GF359_06500</name>
</gene>
<feature type="non-terminal residue" evidence="1">
    <location>
        <position position="122"/>
    </location>
</feature>